<accession>A0ACB6QEQ5</accession>
<evidence type="ECO:0000313" key="2">
    <source>
        <dbReference type="Proteomes" id="UP000799755"/>
    </source>
</evidence>
<dbReference type="Proteomes" id="UP000799755">
    <property type="component" value="Unassembled WGS sequence"/>
</dbReference>
<dbReference type="EMBL" id="MU003530">
    <property type="protein sequence ID" value="KAF2465377.1"/>
    <property type="molecule type" value="Genomic_DNA"/>
</dbReference>
<comment type="caution">
    <text evidence="1">The sequence shown here is derived from an EMBL/GenBank/DDBJ whole genome shotgun (WGS) entry which is preliminary data.</text>
</comment>
<protein>
    <submittedName>
        <fullName evidence="1">Uncharacterized protein</fullName>
    </submittedName>
</protein>
<sequence length="207" mass="23030">MPTYLGKVDAQISLLPFVLTLFVLPLLLKGLAEAKAVKVAVLLLCTLETRPLRIFLSHPRRIFLTEGTLVVKYAPENNLNFRIINIPPQFIHSLVMGTLKKLPLALSLNLYHLAVPRRIPQSYERTGRALREFNILDFVDLVMARTAGRCSIPGSRPISFMMTILASFVAESCFGIASATYEDWSSYFGPTSTDSTSKSPIKCLLSL</sequence>
<evidence type="ECO:0000313" key="1">
    <source>
        <dbReference type="EMBL" id="KAF2465377.1"/>
    </source>
</evidence>
<reference evidence="1" key="1">
    <citation type="journal article" date="2020" name="Stud. Mycol.">
        <title>101 Dothideomycetes genomes: a test case for predicting lifestyles and emergence of pathogens.</title>
        <authorList>
            <person name="Haridas S."/>
            <person name="Albert R."/>
            <person name="Binder M."/>
            <person name="Bloem J."/>
            <person name="Labutti K."/>
            <person name="Salamov A."/>
            <person name="Andreopoulos B."/>
            <person name="Baker S."/>
            <person name="Barry K."/>
            <person name="Bills G."/>
            <person name="Bluhm B."/>
            <person name="Cannon C."/>
            <person name="Castanera R."/>
            <person name="Culley D."/>
            <person name="Daum C."/>
            <person name="Ezra D."/>
            <person name="Gonzalez J."/>
            <person name="Henrissat B."/>
            <person name="Kuo A."/>
            <person name="Liang C."/>
            <person name="Lipzen A."/>
            <person name="Lutzoni F."/>
            <person name="Magnuson J."/>
            <person name="Mondo S."/>
            <person name="Nolan M."/>
            <person name="Ohm R."/>
            <person name="Pangilinan J."/>
            <person name="Park H.-J."/>
            <person name="Ramirez L."/>
            <person name="Alfaro M."/>
            <person name="Sun H."/>
            <person name="Tritt A."/>
            <person name="Yoshinaga Y."/>
            <person name="Zwiers L.-H."/>
            <person name="Turgeon B."/>
            <person name="Goodwin S."/>
            <person name="Spatafora J."/>
            <person name="Crous P."/>
            <person name="Grigoriev I."/>
        </authorList>
    </citation>
    <scope>NUCLEOTIDE SEQUENCE</scope>
    <source>
        <strain evidence="1">ATCC 200398</strain>
    </source>
</reference>
<keyword evidence="2" id="KW-1185">Reference proteome</keyword>
<name>A0ACB6QEQ5_9PLEO</name>
<organism evidence="1 2">
    <name type="scientific">Lindgomyces ingoldianus</name>
    <dbReference type="NCBI Taxonomy" id="673940"/>
    <lineage>
        <taxon>Eukaryota</taxon>
        <taxon>Fungi</taxon>
        <taxon>Dikarya</taxon>
        <taxon>Ascomycota</taxon>
        <taxon>Pezizomycotina</taxon>
        <taxon>Dothideomycetes</taxon>
        <taxon>Pleosporomycetidae</taxon>
        <taxon>Pleosporales</taxon>
        <taxon>Lindgomycetaceae</taxon>
        <taxon>Lindgomyces</taxon>
    </lineage>
</organism>
<proteinExistence type="predicted"/>
<gene>
    <name evidence="1" type="ORF">BDR25DRAFT_360731</name>
</gene>